<dbReference type="Pfam" id="PF02666">
    <property type="entry name" value="PS_Dcarbxylase"/>
    <property type="match status" value="1"/>
</dbReference>
<evidence type="ECO:0000313" key="14">
    <source>
        <dbReference type="EMBL" id="SDE77234.1"/>
    </source>
</evidence>
<feature type="chain" id="PRO_5023470659" description="Phosphatidylserine decarboxylase beta chain" evidence="11">
    <location>
        <begin position="1"/>
        <end position="187"/>
    </location>
</feature>
<evidence type="ECO:0000256" key="2">
    <source>
        <dbReference type="ARBA" id="ARBA00022516"/>
    </source>
</evidence>
<feature type="region of interest" description="Disordered" evidence="12">
    <location>
        <begin position="259"/>
        <end position="300"/>
    </location>
</feature>
<keyword evidence="9 11" id="KW-1208">Phospholipid metabolism</keyword>
<evidence type="ECO:0000256" key="3">
    <source>
        <dbReference type="ARBA" id="ARBA00022793"/>
    </source>
</evidence>
<evidence type="ECO:0000256" key="5">
    <source>
        <dbReference type="ARBA" id="ARBA00023136"/>
    </source>
</evidence>
<evidence type="ECO:0000256" key="1">
    <source>
        <dbReference type="ARBA" id="ARBA00022475"/>
    </source>
</evidence>
<dbReference type="GO" id="GO:0004609">
    <property type="term" value="F:phosphatidylserine decarboxylase activity"/>
    <property type="evidence" value="ECO:0007669"/>
    <property type="project" value="UniProtKB-UniRule"/>
</dbReference>
<comment type="cofactor">
    <cofactor evidence="11">
        <name>pyruvate</name>
        <dbReference type="ChEBI" id="CHEBI:15361"/>
    </cofactor>
    <text evidence="11">Binds 1 pyruvoyl group covalently per subunit.</text>
</comment>
<dbReference type="UniPathway" id="UPA00558">
    <property type="reaction ID" value="UER00616"/>
</dbReference>
<keyword evidence="2 11" id="KW-0444">Lipid biosynthesis</keyword>
<dbReference type="Proteomes" id="UP000199072">
    <property type="component" value="Unassembled WGS sequence"/>
</dbReference>
<keyword evidence="3 11" id="KW-0210">Decarboxylase</keyword>
<keyword evidence="15" id="KW-1185">Reference proteome</keyword>
<keyword evidence="5 11" id="KW-0472">Membrane</keyword>
<proteinExistence type="inferred from homology"/>
<sequence>MTFHKEGYTSLAITILFIAVLNAVIQFYMPEAHVLKWIIYILSGFFFLVIVQFFRSPFFDISTDETTVLCPADGKVVVIEETDETEFLKDRRIQLSVFMSPVNVHVNRNPIAGVVSYFKYHKGKYLVAWHPKSSTENERTTIVIQNSEGVSVLFRQIAGALARRIVWYVKEGDIVEQGQQFGFIKFGSRVDVFLPLGTKILVNIGDVVKGGRTILAELPSALKAVAKAEKHKPAVTVESIAAPIAEPVADEEPTVITNADHQQELPLVIDHPKTETPQKPVKKAAAAKPAAPKSPKGKKE</sequence>
<comment type="PTM">
    <text evidence="11">Is synthesized initially as an inactive proenzyme. Formation of the active enzyme involves a self-maturation process in which the active site pyruvoyl group is generated from an internal serine residue via an autocatalytic post-translational modification. Two non-identical subunits are generated from the proenzyme in this reaction, and the pyruvate is formed at the N-terminus of the alpha chain, which is derived from the carboxyl end of the proenzyme. The post-translation cleavage follows an unusual pathway, termed non-hydrolytic serinolysis, in which the side chain hydroxyl group of the serine supplies its oxygen atom to form the C-terminus of the beta chain, while the remainder of the serine residue undergoes an oxidative deamination to produce ammonia and the pyruvoyl prosthetic group on the alpha chain.</text>
</comment>
<feature type="active site" description="Schiff-base intermediate with substrate; via pyruvic acid" evidence="11">
    <location>
        <position position="188"/>
    </location>
</feature>
<feature type="transmembrane region" description="Helical" evidence="13">
    <location>
        <begin position="34"/>
        <end position="54"/>
    </location>
</feature>
<dbReference type="NCBIfam" id="NF003685">
    <property type="entry name" value="PRK05305.2-5"/>
    <property type="match status" value="1"/>
</dbReference>
<dbReference type="PANTHER" id="PTHR35809:SF1">
    <property type="entry name" value="ARCHAETIDYLSERINE DECARBOXYLASE PROENZYME-RELATED"/>
    <property type="match status" value="1"/>
</dbReference>
<dbReference type="GO" id="GO:0006646">
    <property type="term" value="P:phosphatidylethanolamine biosynthetic process"/>
    <property type="evidence" value="ECO:0007669"/>
    <property type="project" value="UniProtKB-UniRule"/>
</dbReference>
<dbReference type="HAMAP" id="MF_00664">
    <property type="entry name" value="PS_decarb_PSD_A"/>
    <property type="match status" value="1"/>
</dbReference>
<comment type="similarity">
    <text evidence="11">Belongs to the phosphatidylserine decarboxylase family. PSD-A subfamily.</text>
</comment>
<comment type="subcellular location">
    <subcellularLocation>
        <location evidence="11">Cell membrane</location>
        <topology evidence="11">Peripheral membrane protein</topology>
    </subcellularLocation>
</comment>
<evidence type="ECO:0000256" key="4">
    <source>
        <dbReference type="ARBA" id="ARBA00023098"/>
    </source>
</evidence>
<dbReference type="AlphaFoldDB" id="A0A1G7FMZ8"/>
<comment type="subunit">
    <text evidence="11">Heterodimer of a large membrane-associated beta subunit and a small pyruvoyl-containing alpha subunit.</text>
</comment>
<keyword evidence="13" id="KW-0812">Transmembrane</keyword>
<dbReference type="PANTHER" id="PTHR35809">
    <property type="entry name" value="ARCHAETIDYLSERINE DECARBOXYLASE PROENZYME-RELATED"/>
    <property type="match status" value="1"/>
</dbReference>
<dbReference type="InterPro" id="IPR003817">
    <property type="entry name" value="PS_Dcarbxylase"/>
</dbReference>
<feature type="chain" id="PRO_5023470658" description="Phosphatidylserine decarboxylase alpha chain" evidence="11">
    <location>
        <begin position="188"/>
        <end position="300"/>
    </location>
</feature>
<gene>
    <name evidence="11" type="primary">psd</name>
    <name evidence="14" type="ORF">SAMN05216464_109132</name>
</gene>
<evidence type="ECO:0000313" key="15">
    <source>
        <dbReference type="Proteomes" id="UP000199072"/>
    </source>
</evidence>
<comment type="function">
    <text evidence="11">Catalyzes the formation of phosphatidylethanolamine (PtdEtn) from phosphatidylserine (PtdSer).</text>
</comment>
<keyword evidence="6 11" id="KW-0865">Zymogen</keyword>
<organism evidence="14 15">
    <name type="scientific">Mucilaginibacter pineti</name>
    <dbReference type="NCBI Taxonomy" id="1391627"/>
    <lineage>
        <taxon>Bacteria</taxon>
        <taxon>Pseudomonadati</taxon>
        <taxon>Bacteroidota</taxon>
        <taxon>Sphingobacteriia</taxon>
        <taxon>Sphingobacteriales</taxon>
        <taxon>Sphingobacteriaceae</taxon>
        <taxon>Mucilaginibacter</taxon>
    </lineage>
</organism>
<accession>A0A1G7FMZ8</accession>
<dbReference type="STRING" id="1391627.SAMN05216464_109132"/>
<evidence type="ECO:0000256" key="10">
    <source>
        <dbReference type="ARBA" id="ARBA00023317"/>
    </source>
</evidence>
<dbReference type="NCBIfam" id="NF003678">
    <property type="entry name" value="PRK05305.1-2"/>
    <property type="match status" value="1"/>
</dbReference>
<evidence type="ECO:0000256" key="7">
    <source>
        <dbReference type="ARBA" id="ARBA00023209"/>
    </source>
</evidence>
<evidence type="ECO:0000256" key="9">
    <source>
        <dbReference type="ARBA" id="ARBA00023264"/>
    </source>
</evidence>
<feature type="compositionally biased region" description="Low complexity" evidence="12">
    <location>
        <begin position="277"/>
        <end position="294"/>
    </location>
</feature>
<comment type="pathway">
    <text evidence="11">Phospholipid metabolism; phosphatidylethanolamine biosynthesis; phosphatidylethanolamine from CDP-diacylglycerol: step 2/2.</text>
</comment>
<dbReference type="EMBL" id="FNAI01000009">
    <property type="protein sequence ID" value="SDE77234.1"/>
    <property type="molecule type" value="Genomic_DNA"/>
</dbReference>
<keyword evidence="10 11" id="KW-0670">Pyruvate</keyword>
<keyword evidence="4 11" id="KW-0443">Lipid metabolism</keyword>
<evidence type="ECO:0000256" key="13">
    <source>
        <dbReference type="SAM" id="Phobius"/>
    </source>
</evidence>
<feature type="site" description="Cleavage (non-hydrolytic); by autocatalysis" evidence="11">
    <location>
        <begin position="187"/>
        <end position="188"/>
    </location>
</feature>
<protein>
    <recommendedName>
        <fullName evidence="11">Phosphatidylserine decarboxylase proenzyme</fullName>
        <ecNumber evidence="11">4.1.1.65</ecNumber>
    </recommendedName>
    <component>
        <recommendedName>
            <fullName evidence="11">Phosphatidylserine decarboxylase alpha chain</fullName>
        </recommendedName>
    </component>
    <component>
        <recommendedName>
            <fullName evidence="11">Phosphatidylserine decarboxylase beta chain</fullName>
        </recommendedName>
    </component>
</protein>
<evidence type="ECO:0000256" key="11">
    <source>
        <dbReference type="HAMAP-Rule" id="MF_00664"/>
    </source>
</evidence>
<comment type="catalytic activity">
    <reaction evidence="11">
        <text>a 1,2-diacyl-sn-glycero-3-phospho-L-serine + H(+) = a 1,2-diacyl-sn-glycero-3-phosphoethanolamine + CO2</text>
        <dbReference type="Rhea" id="RHEA:20828"/>
        <dbReference type="ChEBI" id="CHEBI:15378"/>
        <dbReference type="ChEBI" id="CHEBI:16526"/>
        <dbReference type="ChEBI" id="CHEBI:57262"/>
        <dbReference type="ChEBI" id="CHEBI:64612"/>
        <dbReference type="EC" id="4.1.1.65"/>
    </reaction>
</comment>
<feature type="transmembrane region" description="Helical" evidence="13">
    <location>
        <begin position="7"/>
        <end position="28"/>
    </location>
</feature>
<dbReference type="EC" id="4.1.1.65" evidence="11"/>
<keyword evidence="8 11" id="KW-0456">Lyase</keyword>
<evidence type="ECO:0000256" key="8">
    <source>
        <dbReference type="ARBA" id="ARBA00023239"/>
    </source>
</evidence>
<dbReference type="GO" id="GO:0005886">
    <property type="term" value="C:plasma membrane"/>
    <property type="evidence" value="ECO:0007669"/>
    <property type="project" value="UniProtKB-SubCell"/>
</dbReference>
<evidence type="ECO:0000256" key="6">
    <source>
        <dbReference type="ARBA" id="ARBA00023145"/>
    </source>
</evidence>
<keyword evidence="7 11" id="KW-0594">Phospholipid biosynthesis</keyword>
<evidence type="ECO:0000256" key="12">
    <source>
        <dbReference type="SAM" id="MobiDB-lite"/>
    </source>
</evidence>
<keyword evidence="1 11" id="KW-1003">Cell membrane</keyword>
<keyword evidence="13" id="KW-1133">Transmembrane helix</keyword>
<feature type="modified residue" description="Pyruvic acid (Ser); by autocatalysis" evidence="11">
    <location>
        <position position="188"/>
    </location>
</feature>
<dbReference type="InterPro" id="IPR033175">
    <property type="entry name" value="PSD-A"/>
</dbReference>
<reference evidence="14 15" key="1">
    <citation type="submission" date="2016-10" db="EMBL/GenBank/DDBJ databases">
        <authorList>
            <person name="de Groot N.N."/>
        </authorList>
    </citation>
    <scope>NUCLEOTIDE SEQUENCE [LARGE SCALE GENOMIC DNA]</scope>
    <source>
        <strain evidence="14 15">47C3B</strain>
    </source>
</reference>
<name>A0A1G7FMZ8_9SPHI</name>